<proteinExistence type="predicted"/>
<evidence type="ECO:0000259" key="1">
    <source>
        <dbReference type="Pfam" id="PF00534"/>
    </source>
</evidence>
<dbReference type="InterPro" id="IPR050194">
    <property type="entry name" value="Glycosyltransferase_grp1"/>
</dbReference>
<dbReference type="SUPFAM" id="SSF53756">
    <property type="entry name" value="UDP-Glycosyltransferase/glycogen phosphorylase"/>
    <property type="match status" value="1"/>
</dbReference>
<reference evidence="4" key="1">
    <citation type="journal article" date="2019" name="Int. J. Syst. Evol. Microbiol.">
        <title>The Global Catalogue of Microorganisms (GCM) 10K type strain sequencing project: providing services to taxonomists for standard genome sequencing and annotation.</title>
        <authorList>
            <consortium name="The Broad Institute Genomics Platform"/>
            <consortium name="The Broad Institute Genome Sequencing Center for Infectious Disease"/>
            <person name="Wu L."/>
            <person name="Ma J."/>
        </authorList>
    </citation>
    <scope>NUCLEOTIDE SEQUENCE [LARGE SCALE GENOMIC DNA]</scope>
    <source>
        <strain evidence="4">KCTC 62164</strain>
    </source>
</reference>
<sequence length="383" mass="42437">MRVANIIEEGKVGGPQIRMVRVAAAIRDIDTLIVMPKANSDAFSTLCEQHNISYRQLPLSRLTKELFPAIGYLLLSPFEIIHLAWFLQRKKVDLVHASGGSWQYKGVIAARLTGTPVVWHLNDTFAPGFVRWLFRFASSLASGFIFASHRSYDYYRDLYPQGKPGHIISSLVDPEYFSPSAQIDTTEDQEFLESLGNELVIGTIANVSPVKGLETLIRAAALLHKASATKTVRFLVIGQISKGQQVYLERLKRLAGELDAGSIQFCGARDDVRAILRRCDIYVCSSNAESSPVAVWEAMAMAKPVVSTNVGDVARHVLDGKAGFIMPVGDHETMAEKITQLASDAYLREKCGKQAREIAIRSFSPDNIAKATMIAYQQVLERY</sequence>
<comment type="caution">
    <text evidence="3">The sequence shown here is derived from an EMBL/GenBank/DDBJ whole genome shotgun (WGS) entry which is preliminary data.</text>
</comment>
<keyword evidence="3" id="KW-0808">Transferase</keyword>
<gene>
    <name evidence="3" type="ORF">ACFOKA_10390</name>
</gene>
<evidence type="ECO:0000313" key="3">
    <source>
        <dbReference type="EMBL" id="MFC3052312.1"/>
    </source>
</evidence>
<keyword evidence="3" id="KW-0328">Glycosyltransferase</keyword>
<dbReference type="PANTHER" id="PTHR45947:SF3">
    <property type="entry name" value="SULFOQUINOVOSYL TRANSFERASE SQD2"/>
    <property type="match status" value="1"/>
</dbReference>
<organism evidence="3 4">
    <name type="scientific">Kordiimonas pumila</name>
    <dbReference type="NCBI Taxonomy" id="2161677"/>
    <lineage>
        <taxon>Bacteria</taxon>
        <taxon>Pseudomonadati</taxon>
        <taxon>Pseudomonadota</taxon>
        <taxon>Alphaproteobacteria</taxon>
        <taxon>Kordiimonadales</taxon>
        <taxon>Kordiimonadaceae</taxon>
        <taxon>Kordiimonas</taxon>
    </lineage>
</organism>
<feature type="domain" description="Glycosyltransferase subfamily 4-like N-terminal" evidence="2">
    <location>
        <begin position="61"/>
        <end position="175"/>
    </location>
</feature>
<dbReference type="PANTHER" id="PTHR45947">
    <property type="entry name" value="SULFOQUINOVOSYL TRANSFERASE SQD2"/>
    <property type="match status" value="1"/>
</dbReference>
<dbReference type="Pfam" id="PF00534">
    <property type="entry name" value="Glycos_transf_1"/>
    <property type="match status" value="1"/>
</dbReference>
<dbReference type="InterPro" id="IPR028098">
    <property type="entry name" value="Glyco_trans_4-like_N"/>
</dbReference>
<dbReference type="CDD" id="cd03801">
    <property type="entry name" value="GT4_PimA-like"/>
    <property type="match status" value="1"/>
</dbReference>
<dbReference type="Gene3D" id="3.40.50.2000">
    <property type="entry name" value="Glycogen Phosphorylase B"/>
    <property type="match status" value="2"/>
</dbReference>
<evidence type="ECO:0000313" key="4">
    <source>
        <dbReference type="Proteomes" id="UP001595444"/>
    </source>
</evidence>
<evidence type="ECO:0000259" key="2">
    <source>
        <dbReference type="Pfam" id="PF13439"/>
    </source>
</evidence>
<feature type="domain" description="Glycosyl transferase family 1" evidence="1">
    <location>
        <begin position="186"/>
        <end position="357"/>
    </location>
</feature>
<dbReference type="RefSeq" id="WP_194214019.1">
    <property type="nucleotide sequence ID" value="NZ_CP061205.1"/>
</dbReference>
<dbReference type="Pfam" id="PF13439">
    <property type="entry name" value="Glyco_transf_4"/>
    <property type="match status" value="1"/>
</dbReference>
<protein>
    <submittedName>
        <fullName evidence="3">Glycosyltransferase family 4 protein</fullName>
        <ecNumber evidence="3">2.4.-.-</ecNumber>
    </submittedName>
</protein>
<dbReference type="EMBL" id="JBHRSL010000010">
    <property type="protein sequence ID" value="MFC3052312.1"/>
    <property type="molecule type" value="Genomic_DNA"/>
</dbReference>
<dbReference type="Proteomes" id="UP001595444">
    <property type="component" value="Unassembled WGS sequence"/>
</dbReference>
<accession>A0ABV7D5V0</accession>
<keyword evidence="4" id="KW-1185">Reference proteome</keyword>
<name>A0ABV7D5V0_9PROT</name>
<dbReference type="GO" id="GO:0016757">
    <property type="term" value="F:glycosyltransferase activity"/>
    <property type="evidence" value="ECO:0007669"/>
    <property type="project" value="UniProtKB-KW"/>
</dbReference>
<dbReference type="EC" id="2.4.-.-" evidence="3"/>
<dbReference type="InterPro" id="IPR001296">
    <property type="entry name" value="Glyco_trans_1"/>
</dbReference>